<keyword evidence="3" id="KW-1185">Reference proteome</keyword>
<dbReference type="EMBL" id="JBHULL010000005">
    <property type="protein sequence ID" value="MFD2581966.1"/>
    <property type="molecule type" value="Genomic_DNA"/>
</dbReference>
<feature type="domain" description="Thioredoxin" evidence="1">
    <location>
        <begin position="21"/>
        <end position="171"/>
    </location>
</feature>
<dbReference type="InterPro" id="IPR036249">
    <property type="entry name" value="Thioredoxin-like_sf"/>
</dbReference>
<dbReference type="SUPFAM" id="SSF52833">
    <property type="entry name" value="Thioredoxin-like"/>
    <property type="match status" value="1"/>
</dbReference>
<protein>
    <submittedName>
        <fullName evidence="2">TlpA disulfide reductase family protein</fullName>
    </submittedName>
</protein>
<proteinExistence type="predicted"/>
<comment type="caution">
    <text evidence="2">The sequence shown here is derived from an EMBL/GenBank/DDBJ whole genome shotgun (WGS) entry which is preliminary data.</text>
</comment>
<dbReference type="InterPro" id="IPR000866">
    <property type="entry name" value="AhpC/TSA"/>
</dbReference>
<sequence length="171" mass="20100">MTKNNKTNLFIFRYLFMRIFLLICLSLISYSLSAQVKLLTLDELDKRLTAGKDTTYVVNFWATWCSPCVAELPNFEKLRLSNLKKPVKVLLVSLDFKSKLQKEVIPFVQRNKINAEVFLLNEPDQQAYIERIDKKWSGAIPATLFVNKKTRHFYEKEFTEKELENTLLNLK</sequence>
<dbReference type="InterPro" id="IPR050553">
    <property type="entry name" value="Thioredoxin_ResA/DsbE_sf"/>
</dbReference>
<reference evidence="3" key="1">
    <citation type="journal article" date="2019" name="Int. J. Syst. Evol. Microbiol.">
        <title>The Global Catalogue of Microorganisms (GCM) 10K type strain sequencing project: providing services to taxonomists for standard genome sequencing and annotation.</title>
        <authorList>
            <consortium name="The Broad Institute Genomics Platform"/>
            <consortium name="The Broad Institute Genome Sequencing Center for Infectious Disease"/>
            <person name="Wu L."/>
            <person name="Ma J."/>
        </authorList>
    </citation>
    <scope>NUCLEOTIDE SEQUENCE [LARGE SCALE GENOMIC DNA]</scope>
    <source>
        <strain evidence="3">KCTC 42866</strain>
    </source>
</reference>
<evidence type="ECO:0000313" key="3">
    <source>
        <dbReference type="Proteomes" id="UP001597461"/>
    </source>
</evidence>
<accession>A0ABW5MGM6</accession>
<dbReference type="RefSeq" id="WP_379076119.1">
    <property type="nucleotide sequence ID" value="NZ_JBHULL010000005.1"/>
</dbReference>
<dbReference type="PANTHER" id="PTHR42852">
    <property type="entry name" value="THIOL:DISULFIDE INTERCHANGE PROTEIN DSBE"/>
    <property type="match status" value="1"/>
</dbReference>
<evidence type="ECO:0000313" key="2">
    <source>
        <dbReference type="EMBL" id="MFD2581966.1"/>
    </source>
</evidence>
<evidence type="ECO:0000259" key="1">
    <source>
        <dbReference type="PROSITE" id="PS51352"/>
    </source>
</evidence>
<name>A0ABW5MGM6_9SPHI</name>
<dbReference type="CDD" id="cd02966">
    <property type="entry name" value="TlpA_like_family"/>
    <property type="match status" value="1"/>
</dbReference>
<gene>
    <name evidence="2" type="ORF">ACFSR6_05650</name>
</gene>
<dbReference type="Pfam" id="PF00578">
    <property type="entry name" value="AhpC-TSA"/>
    <property type="match status" value="1"/>
</dbReference>
<dbReference type="PANTHER" id="PTHR42852:SF13">
    <property type="entry name" value="PROTEIN DIPZ"/>
    <property type="match status" value="1"/>
</dbReference>
<organism evidence="2 3">
    <name type="scientific">Pedobacter vanadiisoli</name>
    <dbReference type="NCBI Taxonomy" id="1761975"/>
    <lineage>
        <taxon>Bacteria</taxon>
        <taxon>Pseudomonadati</taxon>
        <taxon>Bacteroidota</taxon>
        <taxon>Sphingobacteriia</taxon>
        <taxon>Sphingobacteriales</taxon>
        <taxon>Sphingobacteriaceae</taxon>
        <taxon>Pedobacter</taxon>
    </lineage>
</organism>
<dbReference type="InterPro" id="IPR013766">
    <property type="entry name" value="Thioredoxin_domain"/>
</dbReference>
<dbReference type="Gene3D" id="3.40.30.10">
    <property type="entry name" value="Glutaredoxin"/>
    <property type="match status" value="1"/>
</dbReference>
<dbReference type="PROSITE" id="PS51352">
    <property type="entry name" value="THIOREDOXIN_2"/>
    <property type="match status" value="1"/>
</dbReference>
<dbReference type="Proteomes" id="UP001597461">
    <property type="component" value="Unassembled WGS sequence"/>
</dbReference>